<sequence>MDYNKILVVEDDKAMSEMLSEFLSGKGYIVDIASNGQSALSMAREGGHDIILTDVVMPKMDGVELLKRLRVQDSNTLVIMMSAYGTIDSAVEAMKLGAFDYVSKPFKLDEILLTLNKARESRILRDENLRLRRELEGKYRFHDIIGRSPKMLDLFETVRKVSAYSTGILITGESGTGKELVARAIHYEGGRKEGPFVAVNLAAVPENLLESELFGHVKGAFTDATRDKPGLFEEAHNGTLFLDEIGELPQALQVKLLRALQEGEIRRIGSTGTKRLDVRIISATAIDIEEAVKNGDFRDDLYYRLNVVPLKMLPLREKIEDVVPLVEHFISVFNKKLNTSIKGIEKGALAKLMNYSWPGNVRELENCIERAMILTDSDTIGVSDLPGEVVRGTEEIETPSDPSSSTFSIKKASRDLEKRLILAALKKTGGNQTRAAELLEISYRALLYKLKDYNIDNKGRKGDE</sequence>
<dbReference type="Pfam" id="PF00072">
    <property type="entry name" value="Response_reg"/>
    <property type="match status" value="1"/>
</dbReference>
<evidence type="ECO:0000256" key="1">
    <source>
        <dbReference type="ARBA" id="ARBA00022553"/>
    </source>
</evidence>
<dbReference type="CDD" id="cd00009">
    <property type="entry name" value="AAA"/>
    <property type="match status" value="1"/>
</dbReference>
<keyword evidence="2" id="KW-0547">Nucleotide-binding</keyword>
<dbReference type="InterPro" id="IPR003593">
    <property type="entry name" value="AAA+_ATPase"/>
</dbReference>
<gene>
    <name evidence="10" type="ORF">JW984_15890</name>
</gene>
<dbReference type="PRINTS" id="PR01590">
    <property type="entry name" value="HTHFIS"/>
</dbReference>
<dbReference type="Pfam" id="PF25601">
    <property type="entry name" value="AAA_lid_14"/>
    <property type="match status" value="1"/>
</dbReference>
<organism evidence="10 11">
    <name type="scientific">Candidatus Zymogenus saltonus</name>
    <dbReference type="NCBI Taxonomy" id="2844893"/>
    <lineage>
        <taxon>Bacteria</taxon>
        <taxon>Deltaproteobacteria</taxon>
        <taxon>Candidatus Zymogenia</taxon>
        <taxon>Candidatus Zymogeniales</taxon>
        <taxon>Candidatus Zymogenaceae</taxon>
        <taxon>Candidatus Zymogenus</taxon>
    </lineage>
</organism>
<dbReference type="InterPro" id="IPR027417">
    <property type="entry name" value="P-loop_NTPase"/>
</dbReference>
<feature type="domain" description="Response regulatory" evidence="9">
    <location>
        <begin position="5"/>
        <end position="119"/>
    </location>
</feature>
<evidence type="ECO:0000259" key="8">
    <source>
        <dbReference type="PROSITE" id="PS50045"/>
    </source>
</evidence>
<feature type="modified residue" description="4-aspartylphosphate" evidence="7">
    <location>
        <position position="54"/>
    </location>
</feature>
<reference evidence="10" key="2">
    <citation type="submission" date="2021-01" db="EMBL/GenBank/DDBJ databases">
        <authorList>
            <person name="Hahn C.R."/>
            <person name="Youssef N.H."/>
            <person name="Elshahed M."/>
        </authorList>
    </citation>
    <scope>NUCLEOTIDE SEQUENCE</scope>
    <source>
        <strain evidence="10">Zod_Metabat.24</strain>
    </source>
</reference>
<comment type="caution">
    <text evidence="10">The sequence shown here is derived from an EMBL/GenBank/DDBJ whole genome shotgun (WGS) entry which is preliminary data.</text>
</comment>
<dbReference type="FunFam" id="3.40.50.2300:FF:000018">
    <property type="entry name" value="DNA-binding transcriptional regulator NtrC"/>
    <property type="match status" value="1"/>
</dbReference>
<dbReference type="PANTHER" id="PTHR32071:SF113">
    <property type="entry name" value="ALGINATE BIOSYNTHESIS TRANSCRIPTIONAL REGULATORY PROTEIN ALGB"/>
    <property type="match status" value="1"/>
</dbReference>
<dbReference type="Pfam" id="PF02954">
    <property type="entry name" value="HTH_8"/>
    <property type="match status" value="1"/>
</dbReference>
<dbReference type="InterPro" id="IPR025944">
    <property type="entry name" value="Sigma_54_int_dom_CS"/>
</dbReference>
<keyword evidence="5" id="KW-0238">DNA-binding</keyword>
<dbReference type="Gene3D" id="3.40.50.2300">
    <property type="match status" value="1"/>
</dbReference>
<dbReference type="SUPFAM" id="SSF52172">
    <property type="entry name" value="CheY-like"/>
    <property type="match status" value="1"/>
</dbReference>
<keyword evidence="4" id="KW-0805">Transcription regulation</keyword>
<dbReference type="PROSITE" id="PS00676">
    <property type="entry name" value="SIGMA54_INTERACT_2"/>
    <property type="match status" value="1"/>
</dbReference>
<dbReference type="SUPFAM" id="SSF52540">
    <property type="entry name" value="P-loop containing nucleoside triphosphate hydrolases"/>
    <property type="match status" value="1"/>
</dbReference>
<evidence type="ECO:0000313" key="10">
    <source>
        <dbReference type="EMBL" id="MBN1574679.1"/>
    </source>
</evidence>
<evidence type="ECO:0000256" key="2">
    <source>
        <dbReference type="ARBA" id="ARBA00022741"/>
    </source>
</evidence>
<feature type="domain" description="Sigma-54 factor interaction" evidence="8">
    <location>
        <begin position="144"/>
        <end position="373"/>
    </location>
</feature>
<keyword evidence="1 7" id="KW-0597">Phosphoprotein</keyword>
<keyword evidence="6" id="KW-0804">Transcription</keyword>
<dbReference type="InterPro" id="IPR011006">
    <property type="entry name" value="CheY-like_superfamily"/>
</dbReference>
<evidence type="ECO:0000259" key="9">
    <source>
        <dbReference type="PROSITE" id="PS50110"/>
    </source>
</evidence>
<dbReference type="InterPro" id="IPR001789">
    <property type="entry name" value="Sig_transdc_resp-reg_receiver"/>
</dbReference>
<evidence type="ECO:0000256" key="6">
    <source>
        <dbReference type="ARBA" id="ARBA00023163"/>
    </source>
</evidence>
<keyword evidence="3" id="KW-0067">ATP-binding</keyword>
<dbReference type="PROSITE" id="PS00675">
    <property type="entry name" value="SIGMA54_INTERACT_1"/>
    <property type="match status" value="1"/>
</dbReference>
<dbReference type="SMART" id="SM00382">
    <property type="entry name" value="AAA"/>
    <property type="match status" value="1"/>
</dbReference>
<dbReference type="Gene3D" id="1.10.8.60">
    <property type="match status" value="1"/>
</dbReference>
<dbReference type="Gene3D" id="3.40.50.300">
    <property type="entry name" value="P-loop containing nucleotide triphosphate hydrolases"/>
    <property type="match status" value="1"/>
</dbReference>
<dbReference type="Proteomes" id="UP000809273">
    <property type="component" value="Unassembled WGS sequence"/>
</dbReference>
<dbReference type="AlphaFoldDB" id="A0A9D8KJ40"/>
<dbReference type="GO" id="GO:0005524">
    <property type="term" value="F:ATP binding"/>
    <property type="evidence" value="ECO:0007669"/>
    <property type="project" value="UniProtKB-KW"/>
</dbReference>
<dbReference type="PROSITE" id="PS00688">
    <property type="entry name" value="SIGMA54_INTERACT_3"/>
    <property type="match status" value="1"/>
</dbReference>
<dbReference type="InterPro" id="IPR009057">
    <property type="entry name" value="Homeodomain-like_sf"/>
</dbReference>
<dbReference type="InterPro" id="IPR058031">
    <property type="entry name" value="AAA_lid_NorR"/>
</dbReference>
<dbReference type="Pfam" id="PF00158">
    <property type="entry name" value="Sigma54_activat"/>
    <property type="match status" value="1"/>
</dbReference>
<dbReference type="InterPro" id="IPR002078">
    <property type="entry name" value="Sigma_54_int"/>
</dbReference>
<dbReference type="FunFam" id="3.40.50.300:FF:000006">
    <property type="entry name" value="DNA-binding transcriptional regulator NtrC"/>
    <property type="match status" value="1"/>
</dbReference>
<name>A0A9D8KJ40_9DELT</name>
<proteinExistence type="predicted"/>
<dbReference type="GO" id="GO:0043565">
    <property type="term" value="F:sequence-specific DNA binding"/>
    <property type="evidence" value="ECO:0007669"/>
    <property type="project" value="InterPro"/>
</dbReference>
<dbReference type="InterPro" id="IPR025943">
    <property type="entry name" value="Sigma_54_int_dom_ATP-bd_2"/>
</dbReference>
<protein>
    <submittedName>
        <fullName evidence="10">Sigma-54-dependent Fis family transcriptional regulator</fullName>
    </submittedName>
</protein>
<dbReference type="InterPro" id="IPR002197">
    <property type="entry name" value="HTH_Fis"/>
</dbReference>
<dbReference type="GO" id="GO:0000160">
    <property type="term" value="P:phosphorelay signal transduction system"/>
    <property type="evidence" value="ECO:0007669"/>
    <property type="project" value="InterPro"/>
</dbReference>
<accession>A0A9D8KJ40</accession>
<evidence type="ECO:0000256" key="3">
    <source>
        <dbReference type="ARBA" id="ARBA00022840"/>
    </source>
</evidence>
<dbReference type="PANTHER" id="PTHR32071">
    <property type="entry name" value="TRANSCRIPTIONAL REGULATORY PROTEIN"/>
    <property type="match status" value="1"/>
</dbReference>
<evidence type="ECO:0000313" key="11">
    <source>
        <dbReference type="Proteomes" id="UP000809273"/>
    </source>
</evidence>
<dbReference type="GO" id="GO:0006355">
    <property type="term" value="P:regulation of DNA-templated transcription"/>
    <property type="evidence" value="ECO:0007669"/>
    <property type="project" value="InterPro"/>
</dbReference>
<evidence type="ECO:0000256" key="4">
    <source>
        <dbReference type="ARBA" id="ARBA00023015"/>
    </source>
</evidence>
<dbReference type="PROSITE" id="PS50110">
    <property type="entry name" value="RESPONSE_REGULATORY"/>
    <property type="match status" value="1"/>
</dbReference>
<dbReference type="PROSITE" id="PS50045">
    <property type="entry name" value="SIGMA54_INTERACT_4"/>
    <property type="match status" value="1"/>
</dbReference>
<dbReference type="InterPro" id="IPR025662">
    <property type="entry name" value="Sigma_54_int_dom_ATP-bd_1"/>
</dbReference>
<evidence type="ECO:0000256" key="5">
    <source>
        <dbReference type="ARBA" id="ARBA00023125"/>
    </source>
</evidence>
<dbReference type="Gene3D" id="1.10.10.60">
    <property type="entry name" value="Homeodomain-like"/>
    <property type="match status" value="1"/>
</dbReference>
<evidence type="ECO:0000256" key="7">
    <source>
        <dbReference type="PROSITE-ProRule" id="PRU00169"/>
    </source>
</evidence>
<dbReference type="SUPFAM" id="SSF46689">
    <property type="entry name" value="Homeodomain-like"/>
    <property type="match status" value="1"/>
</dbReference>
<dbReference type="EMBL" id="JAFGIX010000086">
    <property type="protein sequence ID" value="MBN1574679.1"/>
    <property type="molecule type" value="Genomic_DNA"/>
</dbReference>
<dbReference type="SMART" id="SM00448">
    <property type="entry name" value="REC"/>
    <property type="match status" value="1"/>
</dbReference>
<reference evidence="10" key="1">
    <citation type="journal article" date="2021" name="Environ. Microbiol.">
        <title>Genomic characterization of three novel Desulfobacterota classes expand the metabolic and phylogenetic diversity of the phylum.</title>
        <authorList>
            <person name="Murphy C.L."/>
            <person name="Biggerstaff J."/>
            <person name="Eichhorn A."/>
            <person name="Ewing E."/>
            <person name="Shahan R."/>
            <person name="Soriano D."/>
            <person name="Stewart S."/>
            <person name="VanMol K."/>
            <person name="Walker R."/>
            <person name="Walters P."/>
            <person name="Elshahed M.S."/>
            <person name="Youssef N.H."/>
        </authorList>
    </citation>
    <scope>NUCLEOTIDE SEQUENCE</scope>
    <source>
        <strain evidence="10">Zod_Metabat.24</strain>
    </source>
</reference>